<dbReference type="SMART" id="SM00947">
    <property type="entry name" value="Pro_CA"/>
    <property type="match status" value="1"/>
</dbReference>
<sequence length="260" mass="29202">MQRILEGNRQWVESQRAKDPQYFERLAQGQKPRYLFIGCSDSRVPGSAITGTGPGEMFTHRNIANMVVHTDMNMLSVLQYAVEVLGVEDVMVVGHYGCGGVAAAASNKQHGLIDNWLINIRDVIRIHETELLRIADEDARLRRLVELNVIEQVRNLAKTNIIQNARRSNKPIKLHGLVYDLREGLLKDLQVETENFDALSHIYAVEEPAPTPGTQLLMDQLEKLQNKHAHHEHNPAAATAPAEASEEEKGEKNAKALRRV</sequence>
<evidence type="ECO:0000256" key="7">
    <source>
        <dbReference type="RuleBase" id="RU003956"/>
    </source>
</evidence>
<dbReference type="InterPro" id="IPR036874">
    <property type="entry name" value="Carbonic_anhydrase_sf"/>
</dbReference>
<evidence type="ECO:0000256" key="3">
    <source>
        <dbReference type="ARBA" id="ARBA00022833"/>
    </source>
</evidence>
<dbReference type="SUPFAM" id="SSF53056">
    <property type="entry name" value="beta-carbonic anhydrase, cab"/>
    <property type="match status" value="1"/>
</dbReference>
<comment type="function">
    <text evidence="7">Reversible hydration of carbon dioxide.</text>
</comment>
<dbReference type="AlphaFoldDB" id="A0A7L5A320"/>
<feature type="region of interest" description="Disordered" evidence="8">
    <location>
        <begin position="224"/>
        <end position="260"/>
    </location>
</feature>
<comment type="caution">
    <text evidence="9">The sequence shown here is derived from an EMBL/GenBank/DDBJ whole genome shotgun (WGS) entry which is preliminary data.</text>
</comment>
<organism evidence="9 10">
    <name type="scientific">Hymenobacter busanensis</name>
    <dbReference type="NCBI Taxonomy" id="2607656"/>
    <lineage>
        <taxon>Bacteria</taxon>
        <taxon>Pseudomonadati</taxon>
        <taxon>Bacteroidota</taxon>
        <taxon>Cytophagia</taxon>
        <taxon>Cytophagales</taxon>
        <taxon>Hymenobacteraceae</taxon>
        <taxon>Hymenobacter</taxon>
    </lineage>
</organism>
<dbReference type="Proteomes" id="UP000326380">
    <property type="component" value="Unassembled WGS sequence"/>
</dbReference>
<dbReference type="InterPro" id="IPR015892">
    <property type="entry name" value="Carbonic_anhydrase_CS"/>
</dbReference>
<evidence type="ECO:0000256" key="1">
    <source>
        <dbReference type="ARBA" id="ARBA00006217"/>
    </source>
</evidence>
<dbReference type="EC" id="4.2.1.1" evidence="7"/>
<proteinExistence type="inferred from homology"/>
<evidence type="ECO:0000256" key="6">
    <source>
        <dbReference type="PIRSR" id="PIRSR601765-1"/>
    </source>
</evidence>
<evidence type="ECO:0000256" key="2">
    <source>
        <dbReference type="ARBA" id="ARBA00022723"/>
    </source>
</evidence>
<feature type="binding site" evidence="6">
    <location>
        <position position="98"/>
    </location>
    <ligand>
        <name>Zn(2+)</name>
        <dbReference type="ChEBI" id="CHEBI:29105"/>
    </ligand>
</feature>
<protein>
    <recommendedName>
        <fullName evidence="7">Carbonic anhydrase</fullName>
        <ecNumber evidence="7">4.2.1.1</ecNumber>
    </recommendedName>
    <alternativeName>
        <fullName evidence="7">Carbonate dehydratase</fullName>
    </alternativeName>
</protein>
<dbReference type="PANTHER" id="PTHR11002">
    <property type="entry name" value="CARBONIC ANHYDRASE"/>
    <property type="match status" value="1"/>
</dbReference>
<name>A0A7L5A320_9BACT</name>
<feature type="binding site" evidence="6">
    <location>
        <position position="41"/>
    </location>
    <ligand>
        <name>Zn(2+)</name>
        <dbReference type="ChEBI" id="CHEBI:29105"/>
    </ligand>
</feature>
<feature type="binding site" evidence="6">
    <location>
        <position position="39"/>
    </location>
    <ligand>
        <name>Zn(2+)</name>
        <dbReference type="ChEBI" id="CHEBI:29105"/>
    </ligand>
</feature>
<dbReference type="Pfam" id="PF00484">
    <property type="entry name" value="Pro_CA"/>
    <property type="match status" value="1"/>
</dbReference>
<comment type="cofactor">
    <cofactor evidence="6">
        <name>Zn(2+)</name>
        <dbReference type="ChEBI" id="CHEBI:29105"/>
    </cofactor>
    <text evidence="6">Binds 1 zinc ion per subunit.</text>
</comment>
<evidence type="ECO:0000313" key="9">
    <source>
        <dbReference type="EMBL" id="KAA9339911.1"/>
    </source>
</evidence>
<evidence type="ECO:0000256" key="5">
    <source>
        <dbReference type="ARBA" id="ARBA00048348"/>
    </source>
</evidence>
<reference evidence="9 10" key="1">
    <citation type="submission" date="2019-09" db="EMBL/GenBank/DDBJ databases">
        <title>Genome sequence of Hymenobacter sp. M3.</title>
        <authorList>
            <person name="Srinivasan S."/>
        </authorList>
    </citation>
    <scope>NUCLEOTIDE SEQUENCE [LARGE SCALE GENOMIC DNA]</scope>
    <source>
        <strain evidence="9 10">M3</strain>
    </source>
</reference>
<evidence type="ECO:0000313" key="10">
    <source>
        <dbReference type="Proteomes" id="UP000326380"/>
    </source>
</evidence>
<feature type="binding site" evidence="6">
    <location>
        <position position="95"/>
    </location>
    <ligand>
        <name>Zn(2+)</name>
        <dbReference type="ChEBI" id="CHEBI:29105"/>
    </ligand>
</feature>
<keyword evidence="4 7" id="KW-0456">Lyase</keyword>
<dbReference type="EMBL" id="VTWU01000001">
    <property type="protein sequence ID" value="KAA9339911.1"/>
    <property type="molecule type" value="Genomic_DNA"/>
</dbReference>
<keyword evidence="10" id="KW-1185">Reference proteome</keyword>
<dbReference type="InterPro" id="IPR001765">
    <property type="entry name" value="Carbonic_anhydrase"/>
</dbReference>
<evidence type="ECO:0000256" key="8">
    <source>
        <dbReference type="SAM" id="MobiDB-lite"/>
    </source>
</evidence>
<dbReference type="PANTHER" id="PTHR11002:SF76">
    <property type="entry name" value="CARBONIC ANHYDRASE"/>
    <property type="match status" value="1"/>
</dbReference>
<dbReference type="GO" id="GO:0004089">
    <property type="term" value="F:carbonate dehydratase activity"/>
    <property type="evidence" value="ECO:0007669"/>
    <property type="project" value="UniProtKB-UniRule"/>
</dbReference>
<evidence type="ECO:0000256" key="4">
    <source>
        <dbReference type="ARBA" id="ARBA00023239"/>
    </source>
</evidence>
<gene>
    <name evidence="9" type="ORF">F0P96_01180</name>
</gene>
<dbReference type="PROSITE" id="PS00705">
    <property type="entry name" value="PROK_CO2_ANHYDRASE_2"/>
    <property type="match status" value="1"/>
</dbReference>
<keyword evidence="3 6" id="KW-0862">Zinc</keyword>
<comment type="similarity">
    <text evidence="1 7">Belongs to the beta-class carbonic anhydrase family.</text>
</comment>
<dbReference type="GO" id="GO:0015976">
    <property type="term" value="P:carbon utilization"/>
    <property type="evidence" value="ECO:0007669"/>
    <property type="project" value="InterPro"/>
</dbReference>
<dbReference type="CDD" id="cd00883">
    <property type="entry name" value="beta_CA_cladeA"/>
    <property type="match status" value="1"/>
</dbReference>
<keyword evidence="2 6" id="KW-0479">Metal-binding</keyword>
<dbReference type="GO" id="GO:0008270">
    <property type="term" value="F:zinc ion binding"/>
    <property type="evidence" value="ECO:0007669"/>
    <property type="project" value="UniProtKB-UniRule"/>
</dbReference>
<accession>A0A7L5A320</accession>
<dbReference type="Gene3D" id="3.40.1050.10">
    <property type="entry name" value="Carbonic anhydrase"/>
    <property type="match status" value="1"/>
</dbReference>
<dbReference type="FunFam" id="3.40.1050.10:FF:000001">
    <property type="entry name" value="Carbonic anhydrase"/>
    <property type="match status" value="1"/>
</dbReference>
<comment type="catalytic activity">
    <reaction evidence="5 7">
        <text>hydrogencarbonate + H(+) = CO2 + H2O</text>
        <dbReference type="Rhea" id="RHEA:10748"/>
        <dbReference type="ChEBI" id="CHEBI:15377"/>
        <dbReference type="ChEBI" id="CHEBI:15378"/>
        <dbReference type="ChEBI" id="CHEBI:16526"/>
        <dbReference type="ChEBI" id="CHEBI:17544"/>
        <dbReference type="EC" id="4.2.1.1"/>
    </reaction>
</comment>